<dbReference type="EMBL" id="KN846970">
    <property type="protein sequence ID" value="KIW83016.1"/>
    <property type="molecule type" value="Genomic_DNA"/>
</dbReference>
<accession>A0A0D2DZ47</accession>
<dbReference type="OrthoDB" id="506431at2759"/>
<organism evidence="2 3">
    <name type="scientific">Fonsecaea pedrosoi CBS 271.37</name>
    <dbReference type="NCBI Taxonomy" id="1442368"/>
    <lineage>
        <taxon>Eukaryota</taxon>
        <taxon>Fungi</taxon>
        <taxon>Dikarya</taxon>
        <taxon>Ascomycota</taxon>
        <taxon>Pezizomycotina</taxon>
        <taxon>Eurotiomycetes</taxon>
        <taxon>Chaetothyriomycetidae</taxon>
        <taxon>Chaetothyriales</taxon>
        <taxon>Herpotrichiellaceae</taxon>
        <taxon>Fonsecaea</taxon>
    </lineage>
</organism>
<evidence type="ECO:0000259" key="1">
    <source>
        <dbReference type="Pfam" id="PF03061"/>
    </source>
</evidence>
<dbReference type="PANTHER" id="PTHR47260:SF3">
    <property type="entry name" value="THIOESTERASE FAMILY PROTEIN (AFU_ORTHOLOGUE AFUA_7G03960)"/>
    <property type="match status" value="1"/>
</dbReference>
<dbReference type="InterPro" id="IPR006683">
    <property type="entry name" value="Thioestr_dom"/>
</dbReference>
<dbReference type="Proteomes" id="UP000053029">
    <property type="component" value="Unassembled WGS sequence"/>
</dbReference>
<reference evidence="2 3" key="1">
    <citation type="submission" date="2015-01" db="EMBL/GenBank/DDBJ databases">
        <title>The Genome Sequence of Fonsecaea pedrosoi CBS 271.37.</title>
        <authorList>
            <consortium name="The Broad Institute Genomics Platform"/>
            <person name="Cuomo C."/>
            <person name="de Hoog S."/>
            <person name="Gorbushina A."/>
            <person name="Stielow B."/>
            <person name="Teixiera M."/>
            <person name="Abouelleil A."/>
            <person name="Chapman S.B."/>
            <person name="Priest M."/>
            <person name="Young S.K."/>
            <person name="Wortman J."/>
            <person name="Nusbaum C."/>
            <person name="Birren B."/>
        </authorList>
    </citation>
    <scope>NUCLEOTIDE SEQUENCE [LARGE SCALE GENOMIC DNA]</scope>
    <source>
        <strain evidence="2 3">CBS 271.37</strain>
    </source>
</reference>
<dbReference type="InterPro" id="IPR052061">
    <property type="entry name" value="PTE-AB_protein"/>
</dbReference>
<keyword evidence="3" id="KW-1185">Reference proteome</keyword>
<dbReference type="Pfam" id="PF03061">
    <property type="entry name" value="4HBT"/>
    <property type="match status" value="1"/>
</dbReference>
<dbReference type="PANTHER" id="PTHR47260">
    <property type="entry name" value="UPF0644 PROTEIN PB2B4.06"/>
    <property type="match status" value="1"/>
</dbReference>
<dbReference type="HOGENOM" id="CLU_052827_4_2_1"/>
<dbReference type="AlphaFoldDB" id="A0A0D2DZ47"/>
<dbReference type="GeneID" id="25301749"/>
<feature type="domain" description="Thioesterase" evidence="1">
    <location>
        <begin position="118"/>
        <end position="192"/>
    </location>
</feature>
<dbReference type="SUPFAM" id="SSF54637">
    <property type="entry name" value="Thioesterase/thiol ester dehydrase-isomerase"/>
    <property type="match status" value="1"/>
</dbReference>
<dbReference type="InterPro" id="IPR029069">
    <property type="entry name" value="HotDog_dom_sf"/>
</dbReference>
<protein>
    <recommendedName>
        <fullName evidence="1">Thioesterase domain-containing protein</fullName>
    </recommendedName>
</protein>
<name>A0A0D2DZ47_9EURO</name>
<dbReference type="CDD" id="cd03443">
    <property type="entry name" value="PaaI_thioesterase"/>
    <property type="match status" value="1"/>
</dbReference>
<dbReference type="VEuPathDB" id="FungiDB:Z517_02259"/>
<proteinExistence type="predicted"/>
<sequence>MGSTDTRRGGAEPPMPQSTLLDHFRSIPWCVPHLSDPAFRQVNMSRTLMQPGNGHSLMAETWNTDKTITHLLSLYRPPIHNGDTTDTHRGTGIGMDSQTRGEVRRFYTFGTGMNAHPNTLHGGVVATVLDSTMGNVIGHQMPDRLATFTVALNVTYKKPVGTPGTIMARSWITRAEGRKIWVHGVIEDGQGNVHAEAEGMWLRAKPKL</sequence>
<evidence type="ECO:0000313" key="2">
    <source>
        <dbReference type="EMBL" id="KIW83016.1"/>
    </source>
</evidence>
<dbReference type="Gene3D" id="3.10.129.10">
    <property type="entry name" value="Hotdog Thioesterase"/>
    <property type="match status" value="1"/>
</dbReference>
<dbReference type="RefSeq" id="XP_013286824.1">
    <property type="nucleotide sequence ID" value="XM_013431370.1"/>
</dbReference>
<evidence type="ECO:0000313" key="3">
    <source>
        <dbReference type="Proteomes" id="UP000053029"/>
    </source>
</evidence>
<gene>
    <name evidence="2" type="ORF">Z517_02259</name>
</gene>